<dbReference type="AlphaFoldDB" id="D1CDP7"/>
<dbReference type="OrthoDB" id="9803224at2"/>
<dbReference type="HOGENOM" id="CLU_089568_1_2_0"/>
<reference evidence="2" key="1">
    <citation type="journal article" date="2010" name="Stand. Genomic Sci.">
        <title>Complete genome sequence of 'Thermobaculum terrenum' type strain (YNP1).</title>
        <authorList>
            <person name="Kiss H."/>
            <person name="Cleland D."/>
            <person name="Lapidus A."/>
            <person name="Lucas S."/>
            <person name="Glavina Del Rio T."/>
            <person name="Nolan M."/>
            <person name="Tice H."/>
            <person name="Han C."/>
            <person name="Goodwin L."/>
            <person name="Pitluck S."/>
            <person name="Liolios K."/>
            <person name="Ivanova N."/>
            <person name="Mavromatis K."/>
            <person name="Ovchinnikova G."/>
            <person name="Pati A."/>
            <person name="Chen A."/>
            <person name="Palaniappan K."/>
            <person name="Land M."/>
            <person name="Hauser L."/>
            <person name="Chang Y."/>
            <person name="Jeffries C."/>
            <person name="Lu M."/>
            <person name="Brettin T."/>
            <person name="Detter J."/>
            <person name="Goker M."/>
            <person name="Tindall B."/>
            <person name="Beck B."/>
            <person name="McDermott T."/>
            <person name="Woyke T."/>
            <person name="Bristow J."/>
            <person name="Eisen J."/>
            <person name="Markowitz V."/>
            <person name="Hugenholtz P."/>
            <person name="Kyrpides N."/>
            <person name="Klenk H."/>
            <person name="Cheng J."/>
        </authorList>
    </citation>
    <scope>NUCLEOTIDE SEQUENCE [LARGE SCALE GENOMIC DNA]</scope>
    <source>
        <strain evidence="2">ATCC BAA-798 / YNP1</strain>
    </source>
</reference>
<dbReference type="EMBL" id="CP001825">
    <property type="protein sequence ID" value="ACZ41053.1"/>
    <property type="molecule type" value="Genomic_DNA"/>
</dbReference>
<dbReference type="InterPro" id="IPR036563">
    <property type="entry name" value="MoaE_sf"/>
</dbReference>
<dbReference type="RefSeq" id="WP_012874088.1">
    <property type="nucleotide sequence ID" value="NC_013525.1"/>
</dbReference>
<accession>D1CDP7</accession>
<dbReference type="KEGG" id="ttr:Tter_0131"/>
<dbReference type="GO" id="GO:0006777">
    <property type="term" value="P:Mo-molybdopterin cofactor biosynthetic process"/>
    <property type="evidence" value="ECO:0007669"/>
    <property type="project" value="InterPro"/>
</dbReference>
<dbReference type="Pfam" id="PF02391">
    <property type="entry name" value="MoaE"/>
    <property type="match status" value="1"/>
</dbReference>
<protein>
    <submittedName>
        <fullName evidence="1">Molybdopterin biosynthesis MoaE protein</fullName>
    </submittedName>
</protein>
<dbReference type="eggNOG" id="COG0314">
    <property type="taxonomic scope" value="Bacteria"/>
</dbReference>
<dbReference type="SUPFAM" id="SSF54690">
    <property type="entry name" value="Molybdopterin synthase subunit MoaE"/>
    <property type="match status" value="1"/>
</dbReference>
<organism evidence="1 2">
    <name type="scientific">Thermobaculum terrenum (strain ATCC BAA-798 / CCMEE 7001 / YNP1)</name>
    <dbReference type="NCBI Taxonomy" id="525904"/>
    <lineage>
        <taxon>Bacteria</taxon>
        <taxon>Bacillati</taxon>
        <taxon>Chloroflexota</taxon>
        <taxon>Chloroflexia</taxon>
        <taxon>Candidatus Thermobaculales</taxon>
        <taxon>Candidatus Thermobaculaceae</taxon>
        <taxon>Thermobaculum</taxon>
    </lineage>
</organism>
<gene>
    <name evidence="1" type="ordered locus">Tter_0131</name>
</gene>
<dbReference type="PANTHER" id="PTHR23404">
    <property type="entry name" value="MOLYBDOPTERIN SYNTHASE RELATED"/>
    <property type="match status" value="1"/>
</dbReference>
<dbReference type="InterPro" id="IPR003448">
    <property type="entry name" value="Mopterin_biosynth_MoaE"/>
</dbReference>
<dbReference type="STRING" id="525904.Tter_0131"/>
<evidence type="ECO:0000313" key="2">
    <source>
        <dbReference type="Proteomes" id="UP000000323"/>
    </source>
</evidence>
<dbReference type="Proteomes" id="UP000000323">
    <property type="component" value="Chromosome 1"/>
</dbReference>
<proteinExistence type="predicted"/>
<dbReference type="Gene3D" id="3.90.1170.40">
    <property type="entry name" value="Molybdopterin biosynthesis MoaE subunit"/>
    <property type="match status" value="1"/>
</dbReference>
<evidence type="ECO:0000313" key="1">
    <source>
        <dbReference type="EMBL" id="ACZ41053.1"/>
    </source>
</evidence>
<dbReference type="CDD" id="cd00756">
    <property type="entry name" value="MoaE"/>
    <property type="match status" value="1"/>
</dbReference>
<keyword evidence="2" id="KW-1185">Reference proteome</keyword>
<name>D1CDP7_THET1</name>
<sequence length="138" mass="15020">MIAVTQDPISIDELISSVSHPGAGAIVIFLGVVRDNNEGRKVRYLEYESYEPAAKASMQKICGFAKDKWPGVRISAVHRVGKLNIGDISVAVVASAPHRQEAFAAARFVIDSIKEESPIWKKEIFEGGEVWIGDPSPS</sequence>